<organism evidence="2 3">
    <name type="scientific">Stylosanthes scabra</name>
    <dbReference type="NCBI Taxonomy" id="79078"/>
    <lineage>
        <taxon>Eukaryota</taxon>
        <taxon>Viridiplantae</taxon>
        <taxon>Streptophyta</taxon>
        <taxon>Embryophyta</taxon>
        <taxon>Tracheophyta</taxon>
        <taxon>Spermatophyta</taxon>
        <taxon>Magnoliopsida</taxon>
        <taxon>eudicotyledons</taxon>
        <taxon>Gunneridae</taxon>
        <taxon>Pentapetalae</taxon>
        <taxon>rosids</taxon>
        <taxon>fabids</taxon>
        <taxon>Fabales</taxon>
        <taxon>Fabaceae</taxon>
        <taxon>Papilionoideae</taxon>
        <taxon>50 kb inversion clade</taxon>
        <taxon>dalbergioids sensu lato</taxon>
        <taxon>Dalbergieae</taxon>
        <taxon>Pterocarpus clade</taxon>
        <taxon>Stylosanthes</taxon>
    </lineage>
</organism>
<evidence type="ECO:0000256" key="1">
    <source>
        <dbReference type="SAM" id="MobiDB-lite"/>
    </source>
</evidence>
<feature type="region of interest" description="Disordered" evidence="1">
    <location>
        <begin position="126"/>
        <end position="179"/>
    </location>
</feature>
<comment type="caution">
    <text evidence="2">The sequence shown here is derived from an EMBL/GenBank/DDBJ whole genome shotgun (WGS) entry which is preliminary data.</text>
</comment>
<name>A0ABU6Q1W7_9FABA</name>
<sequence>MVLHHGRKLMPEICESIYHVDQNCFSSNCDGCLKLCLTNPQYYYYYSQPPAPISPFPLDDTSSNGTSHALSTYLVLALSVSRSRFLRRYLLRNLRHSLSKRRRSRSSIRRRRKLWQLHELDPAEEEKKKVVTATEEEEKRRRRRRRWKMRPWGGCDDGQMKKEARVPFGSHGLHISRAP</sequence>
<protein>
    <submittedName>
        <fullName evidence="2">Uncharacterized protein</fullName>
    </submittedName>
</protein>
<feature type="compositionally biased region" description="Basic residues" evidence="1">
    <location>
        <begin position="140"/>
        <end position="149"/>
    </location>
</feature>
<accession>A0ABU6Q1W7</accession>
<proteinExistence type="predicted"/>
<keyword evidence="3" id="KW-1185">Reference proteome</keyword>
<evidence type="ECO:0000313" key="2">
    <source>
        <dbReference type="EMBL" id="MED6105907.1"/>
    </source>
</evidence>
<dbReference type="EMBL" id="JASCZI010000001">
    <property type="protein sequence ID" value="MED6105907.1"/>
    <property type="molecule type" value="Genomic_DNA"/>
</dbReference>
<dbReference type="Proteomes" id="UP001341840">
    <property type="component" value="Unassembled WGS sequence"/>
</dbReference>
<reference evidence="2 3" key="1">
    <citation type="journal article" date="2023" name="Plants (Basel)">
        <title>Bridging the Gap: Combining Genomics and Transcriptomics Approaches to Understand Stylosanthes scabra, an Orphan Legume from the Brazilian Caatinga.</title>
        <authorList>
            <person name="Ferreira-Neto J.R.C."/>
            <person name="da Silva M.D."/>
            <person name="Binneck E."/>
            <person name="de Melo N.F."/>
            <person name="da Silva R.H."/>
            <person name="de Melo A.L.T.M."/>
            <person name="Pandolfi V."/>
            <person name="Bustamante F.O."/>
            <person name="Brasileiro-Vidal A.C."/>
            <person name="Benko-Iseppon A.M."/>
        </authorList>
    </citation>
    <scope>NUCLEOTIDE SEQUENCE [LARGE SCALE GENOMIC DNA]</scope>
    <source>
        <tissue evidence="2">Leaves</tissue>
    </source>
</reference>
<gene>
    <name evidence="2" type="ORF">PIB30_000035</name>
</gene>
<evidence type="ECO:0000313" key="3">
    <source>
        <dbReference type="Proteomes" id="UP001341840"/>
    </source>
</evidence>